<evidence type="ECO:0000256" key="4">
    <source>
        <dbReference type="ARBA" id="ARBA00013081"/>
    </source>
</evidence>
<dbReference type="SUPFAM" id="SSF81606">
    <property type="entry name" value="PP2C-like"/>
    <property type="match status" value="2"/>
</dbReference>
<comment type="catalytic activity">
    <reaction evidence="11">
        <text>O-phospho-L-threonyl-[protein] + H2O = L-threonyl-[protein] + phosphate</text>
        <dbReference type="Rhea" id="RHEA:47004"/>
        <dbReference type="Rhea" id="RHEA-COMP:11060"/>
        <dbReference type="Rhea" id="RHEA-COMP:11605"/>
        <dbReference type="ChEBI" id="CHEBI:15377"/>
        <dbReference type="ChEBI" id="CHEBI:30013"/>
        <dbReference type="ChEBI" id="CHEBI:43474"/>
        <dbReference type="ChEBI" id="CHEBI:61977"/>
        <dbReference type="EC" id="3.1.3.16"/>
    </reaction>
</comment>
<feature type="domain" description="PPM-type phosphatase" evidence="13">
    <location>
        <begin position="44"/>
        <end position="327"/>
    </location>
</feature>
<dbReference type="GO" id="GO:0046872">
    <property type="term" value="F:metal ion binding"/>
    <property type="evidence" value="ECO:0007669"/>
    <property type="project" value="UniProtKB-KW"/>
</dbReference>
<evidence type="ECO:0000256" key="8">
    <source>
        <dbReference type="ARBA" id="ARBA00022912"/>
    </source>
</evidence>
<gene>
    <name evidence="14" type="ORF">RCOM_1336580</name>
</gene>
<comment type="cofactor">
    <cofactor evidence="2">
        <name>Mg(2+)</name>
        <dbReference type="ChEBI" id="CHEBI:18420"/>
    </cofactor>
</comment>
<keyword evidence="6 14" id="KW-0378">Hydrolase</keyword>
<dbReference type="EC" id="3.1.3.16" evidence="4"/>
<comment type="catalytic activity">
    <reaction evidence="10">
        <text>O-phospho-L-seryl-[protein] + H2O = L-seryl-[protein] + phosphate</text>
        <dbReference type="Rhea" id="RHEA:20629"/>
        <dbReference type="Rhea" id="RHEA-COMP:9863"/>
        <dbReference type="Rhea" id="RHEA-COMP:11604"/>
        <dbReference type="ChEBI" id="CHEBI:15377"/>
        <dbReference type="ChEBI" id="CHEBI:29999"/>
        <dbReference type="ChEBI" id="CHEBI:43474"/>
        <dbReference type="ChEBI" id="CHEBI:83421"/>
        <dbReference type="EC" id="3.1.3.16"/>
    </reaction>
</comment>
<dbReference type="Proteomes" id="UP000008311">
    <property type="component" value="Unassembled WGS sequence"/>
</dbReference>
<comment type="cofactor">
    <cofactor evidence="1">
        <name>Mn(2+)</name>
        <dbReference type="ChEBI" id="CHEBI:29035"/>
    </cofactor>
</comment>
<dbReference type="InterPro" id="IPR036457">
    <property type="entry name" value="PPM-type-like_dom_sf"/>
</dbReference>
<accession>B9SB19</accession>
<dbReference type="STRING" id="3988.B9SB19"/>
<dbReference type="GO" id="GO:1902531">
    <property type="term" value="P:regulation of intracellular signal transduction"/>
    <property type="evidence" value="ECO:0000318"/>
    <property type="project" value="GO_Central"/>
</dbReference>
<evidence type="ECO:0000256" key="9">
    <source>
        <dbReference type="ARBA" id="ARBA00023211"/>
    </source>
</evidence>
<evidence type="ECO:0000256" key="5">
    <source>
        <dbReference type="ARBA" id="ARBA00022723"/>
    </source>
</evidence>
<evidence type="ECO:0000256" key="6">
    <source>
        <dbReference type="ARBA" id="ARBA00022801"/>
    </source>
</evidence>
<evidence type="ECO:0000256" key="10">
    <source>
        <dbReference type="ARBA" id="ARBA00047761"/>
    </source>
</evidence>
<dbReference type="InterPro" id="IPR001932">
    <property type="entry name" value="PPM-type_phosphatase-like_dom"/>
</dbReference>
<dbReference type="eggNOG" id="KOG0698">
    <property type="taxonomic scope" value="Eukaryota"/>
</dbReference>
<name>B9SB19_RICCO</name>
<evidence type="ECO:0000313" key="14">
    <source>
        <dbReference type="EMBL" id="EEF39210.1"/>
    </source>
</evidence>
<keyword evidence="15" id="KW-1185">Reference proteome</keyword>
<comment type="similarity">
    <text evidence="3">Belongs to the PP2C family.</text>
</comment>
<evidence type="ECO:0000313" key="15">
    <source>
        <dbReference type="Proteomes" id="UP000008311"/>
    </source>
</evidence>
<dbReference type="Gene3D" id="3.60.40.10">
    <property type="entry name" value="PPM-type phosphatase domain"/>
    <property type="match status" value="1"/>
</dbReference>
<evidence type="ECO:0000256" key="7">
    <source>
        <dbReference type="ARBA" id="ARBA00022842"/>
    </source>
</evidence>
<dbReference type="InterPro" id="IPR015655">
    <property type="entry name" value="PP2C"/>
</dbReference>
<evidence type="ECO:0000256" key="1">
    <source>
        <dbReference type="ARBA" id="ARBA00001936"/>
    </source>
</evidence>
<protein>
    <recommendedName>
        <fullName evidence="4">protein-serine/threonine phosphatase</fullName>
        <ecNumber evidence="4">3.1.3.16</ecNumber>
    </recommendedName>
</protein>
<sequence>MKETGDDSSIEEENDAGKGTGDDPSIEEEEEEEEEEEPSSKHTRHGYHMVRGKMDHGMEDYVVAEKRKINGHNLGLYAIFDGHSGRDVAKYLQSHLFDNILNEPNFWKNPKGAIRKAYKNTDDEILDGIVGSRGGSTAVTAILIDQEKLIIANVGDSRAVLCRNGVAKQLSVDHEPQKEKELVESRGGFVSKKPGSVPRVDGQLAMTRAFGDGRLKDHITSEPNLIAKIIDKGVEFLILASDGLWKVDKFYFGKVARDVLSHSWNSVDGFPNAWTVLTDLYMQVMSNQEAYDCIRDLEDAQEAAEKLIAEALVRGSMDDISCIVVTFG</sequence>
<feature type="region of interest" description="Disordered" evidence="12">
    <location>
        <begin position="1"/>
        <end position="47"/>
    </location>
</feature>
<keyword evidence="5" id="KW-0479">Metal-binding</keyword>
<proteinExistence type="inferred from homology"/>
<feature type="compositionally biased region" description="Acidic residues" evidence="12">
    <location>
        <begin position="1"/>
        <end position="14"/>
    </location>
</feature>
<dbReference type="EMBL" id="EQ973910">
    <property type="protein sequence ID" value="EEF39210.1"/>
    <property type="molecule type" value="Genomic_DNA"/>
</dbReference>
<dbReference type="FunFam" id="3.60.40.10:FF:000010">
    <property type="entry name" value="Probable protein phosphatase 2C 39"/>
    <property type="match status" value="1"/>
</dbReference>
<dbReference type="PANTHER" id="PTHR47992">
    <property type="entry name" value="PROTEIN PHOSPHATASE"/>
    <property type="match status" value="1"/>
</dbReference>
<keyword evidence="7" id="KW-0460">Magnesium</keyword>
<evidence type="ECO:0000256" key="2">
    <source>
        <dbReference type="ARBA" id="ARBA00001946"/>
    </source>
</evidence>
<dbReference type="Pfam" id="PF00481">
    <property type="entry name" value="PP2C"/>
    <property type="match status" value="1"/>
</dbReference>
<dbReference type="PROSITE" id="PS51746">
    <property type="entry name" value="PPM_2"/>
    <property type="match status" value="1"/>
</dbReference>
<evidence type="ECO:0000256" key="12">
    <source>
        <dbReference type="SAM" id="MobiDB-lite"/>
    </source>
</evidence>
<evidence type="ECO:0000256" key="11">
    <source>
        <dbReference type="ARBA" id="ARBA00048336"/>
    </source>
</evidence>
<keyword evidence="8" id="KW-0904">Protein phosphatase</keyword>
<evidence type="ECO:0000256" key="3">
    <source>
        <dbReference type="ARBA" id="ARBA00006702"/>
    </source>
</evidence>
<dbReference type="CDD" id="cd00143">
    <property type="entry name" value="PP2Cc"/>
    <property type="match status" value="1"/>
</dbReference>
<feature type="compositionally biased region" description="Acidic residues" evidence="12">
    <location>
        <begin position="24"/>
        <end position="37"/>
    </location>
</feature>
<keyword evidence="9" id="KW-0464">Manganese</keyword>
<reference evidence="15" key="1">
    <citation type="journal article" date="2010" name="Nat. Biotechnol.">
        <title>Draft genome sequence of the oilseed species Ricinus communis.</title>
        <authorList>
            <person name="Chan A.P."/>
            <person name="Crabtree J."/>
            <person name="Zhao Q."/>
            <person name="Lorenzi H."/>
            <person name="Orvis J."/>
            <person name="Puiu D."/>
            <person name="Melake-Berhan A."/>
            <person name="Jones K.M."/>
            <person name="Redman J."/>
            <person name="Chen G."/>
            <person name="Cahoon E.B."/>
            <person name="Gedil M."/>
            <person name="Stanke M."/>
            <person name="Haas B.J."/>
            <person name="Wortman J.R."/>
            <person name="Fraser-Liggett C.M."/>
            <person name="Ravel J."/>
            <person name="Rabinowicz P.D."/>
        </authorList>
    </citation>
    <scope>NUCLEOTIDE SEQUENCE [LARGE SCALE GENOMIC DNA]</scope>
    <source>
        <strain evidence="15">cv. Hale</strain>
    </source>
</reference>
<dbReference type="SMART" id="SM00332">
    <property type="entry name" value="PP2Cc"/>
    <property type="match status" value="1"/>
</dbReference>
<evidence type="ECO:0000259" key="13">
    <source>
        <dbReference type="PROSITE" id="PS51746"/>
    </source>
</evidence>
<dbReference type="AlphaFoldDB" id="B9SB19"/>
<dbReference type="FunCoup" id="B9SB19">
    <property type="interactions" value="42"/>
</dbReference>
<dbReference type="InParanoid" id="B9SB19"/>
<organism evidence="14 15">
    <name type="scientific">Ricinus communis</name>
    <name type="common">Castor bean</name>
    <dbReference type="NCBI Taxonomy" id="3988"/>
    <lineage>
        <taxon>Eukaryota</taxon>
        <taxon>Viridiplantae</taxon>
        <taxon>Streptophyta</taxon>
        <taxon>Embryophyta</taxon>
        <taxon>Tracheophyta</taxon>
        <taxon>Spermatophyta</taxon>
        <taxon>Magnoliopsida</taxon>
        <taxon>eudicotyledons</taxon>
        <taxon>Gunneridae</taxon>
        <taxon>Pentapetalae</taxon>
        <taxon>rosids</taxon>
        <taxon>fabids</taxon>
        <taxon>Malpighiales</taxon>
        <taxon>Euphorbiaceae</taxon>
        <taxon>Acalyphoideae</taxon>
        <taxon>Acalypheae</taxon>
        <taxon>Ricinus</taxon>
    </lineage>
</organism>
<dbReference type="GO" id="GO:0004722">
    <property type="term" value="F:protein serine/threonine phosphatase activity"/>
    <property type="evidence" value="ECO:0000318"/>
    <property type="project" value="GO_Central"/>
</dbReference>